<dbReference type="GO" id="GO:0042840">
    <property type="term" value="P:D-glucuronate catabolic process"/>
    <property type="evidence" value="ECO:0007669"/>
    <property type="project" value="TreeGrafter"/>
</dbReference>
<dbReference type="SUPFAM" id="SSF53613">
    <property type="entry name" value="Ribokinase-like"/>
    <property type="match status" value="1"/>
</dbReference>
<sequence>MRIVLFGECMLEHSDSGEFRFGGDTLNTALYLSRMLPAGKVQVRYATALGIDQDSDALLATWQQEGLDTSLVLRLTDKVPGRYRIHLQPDGQRRFEYWRDDSAARYYLRDGNNPLLSVLENQDCDYFYLSGISLAILTPHHRQLLLDAMARFCQQGGKVIFDNNYRPVLWQQNPLPWYQKVMQLAYLVLLTDEDEYALYGDDDPEAILARCQTWGIPYVLIKRGNQPCLVRTRRELTQVSAQKVIKVVDTSAAGDSFAGGFLAAWLCGQPADVAAQNGHALAAHVIQHPGAIIPRSAMLDLMPIKE</sequence>
<dbReference type="EMBL" id="BMLS01000003">
    <property type="protein sequence ID" value="GGO70092.1"/>
    <property type="molecule type" value="Genomic_DNA"/>
</dbReference>
<name>A0A918DJG3_9ALTE</name>
<dbReference type="InterPro" id="IPR011611">
    <property type="entry name" value="PfkB_dom"/>
</dbReference>
<evidence type="ECO:0000256" key="1">
    <source>
        <dbReference type="ARBA" id="ARBA00010688"/>
    </source>
</evidence>
<dbReference type="CDD" id="cd01166">
    <property type="entry name" value="KdgK"/>
    <property type="match status" value="1"/>
</dbReference>
<feature type="domain" description="Carbohydrate kinase PfkB" evidence="4">
    <location>
        <begin position="13"/>
        <end position="294"/>
    </location>
</feature>
<dbReference type="Gene3D" id="3.40.1190.20">
    <property type="match status" value="1"/>
</dbReference>
<organism evidence="5 6">
    <name type="scientific">Bowmanella pacifica</name>
    <dbReference type="NCBI Taxonomy" id="502051"/>
    <lineage>
        <taxon>Bacteria</taxon>
        <taxon>Pseudomonadati</taxon>
        <taxon>Pseudomonadota</taxon>
        <taxon>Gammaproteobacteria</taxon>
        <taxon>Alteromonadales</taxon>
        <taxon>Alteromonadaceae</taxon>
        <taxon>Bowmanella</taxon>
    </lineage>
</organism>
<dbReference type="InterPro" id="IPR050306">
    <property type="entry name" value="PfkB_Carbo_kinase"/>
</dbReference>
<dbReference type="GO" id="GO:0008673">
    <property type="term" value="F:2-dehydro-3-deoxygluconokinase activity"/>
    <property type="evidence" value="ECO:0007669"/>
    <property type="project" value="TreeGrafter"/>
</dbReference>
<dbReference type="Proteomes" id="UP000606935">
    <property type="component" value="Unassembled WGS sequence"/>
</dbReference>
<reference evidence="5" key="2">
    <citation type="submission" date="2020-09" db="EMBL/GenBank/DDBJ databases">
        <authorList>
            <person name="Sun Q."/>
            <person name="Zhou Y."/>
        </authorList>
    </citation>
    <scope>NUCLEOTIDE SEQUENCE</scope>
    <source>
        <strain evidence="5">CGMCC 1.7086</strain>
    </source>
</reference>
<dbReference type="RefSeq" id="WP_188694905.1">
    <property type="nucleotide sequence ID" value="NZ_BMLS01000003.1"/>
</dbReference>
<proteinExistence type="inferred from homology"/>
<evidence type="ECO:0000313" key="5">
    <source>
        <dbReference type="EMBL" id="GGO70092.1"/>
    </source>
</evidence>
<dbReference type="PANTHER" id="PTHR43085">
    <property type="entry name" value="HEXOKINASE FAMILY MEMBER"/>
    <property type="match status" value="1"/>
</dbReference>
<dbReference type="InterPro" id="IPR002173">
    <property type="entry name" value="Carboh/pur_kinase_PfkB_CS"/>
</dbReference>
<accession>A0A918DJG3</accession>
<dbReference type="InterPro" id="IPR029056">
    <property type="entry name" value="Ribokinase-like"/>
</dbReference>
<dbReference type="PANTHER" id="PTHR43085:SF15">
    <property type="entry name" value="2-DEHYDRO-3-DEOXYGLUCONOKINASE"/>
    <property type="match status" value="1"/>
</dbReference>
<reference evidence="5" key="1">
    <citation type="journal article" date="2014" name="Int. J. Syst. Evol. Microbiol.">
        <title>Complete genome sequence of Corynebacterium casei LMG S-19264T (=DSM 44701T), isolated from a smear-ripened cheese.</title>
        <authorList>
            <consortium name="US DOE Joint Genome Institute (JGI-PGF)"/>
            <person name="Walter F."/>
            <person name="Albersmeier A."/>
            <person name="Kalinowski J."/>
            <person name="Ruckert C."/>
        </authorList>
    </citation>
    <scope>NUCLEOTIDE SEQUENCE</scope>
    <source>
        <strain evidence="5">CGMCC 1.7086</strain>
    </source>
</reference>
<keyword evidence="6" id="KW-1185">Reference proteome</keyword>
<dbReference type="GO" id="GO:0006974">
    <property type="term" value="P:DNA damage response"/>
    <property type="evidence" value="ECO:0007669"/>
    <property type="project" value="TreeGrafter"/>
</dbReference>
<evidence type="ECO:0000256" key="2">
    <source>
        <dbReference type="ARBA" id="ARBA00022679"/>
    </source>
</evidence>
<dbReference type="GO" id="GO:0005829">
    <property type="term" value="C:cytosol"/>
    <property type="evidence" value="ECO:0007669"/>
    <property type="project" value="TreeGrafter"/>
</dbReference>
<comment type="similarity">
    <text evidence="1">Belongs to the carbohydrate kinase PfkB family.</text>
</comment>
<dbReference type="AlphaFoldDB" id="A0A918DJG3"/>
<protein>
    <submittedName>
        <fullName evidence="5">Ketodeoxygluconokinase</fullName>
    </submittedName>
</protein>
<evidence type="ECO:0000313" key="6">
    <source>
        <dbReference type="Proteomes" id="UP000606935"/>
    </source>
</evidence>
<dbReference type="GO" id="GO:0019698">
    <property type="term" value="P:D-galacturonate catabolic process"/>
    <property type="evidence" value="ECO:0007669"/>
    <property type="project" value="TreeGrafter"/>
</dbReference>
<keyword evidence="2" id="KW-0808">Transferase</keyword>
<dbReference type="Pfam" id="PF00294">
    <property type="entry name" value="PfkB"/>
    <property type="match status" value="1"/>
</dbReference>
<dbReference type="PROSITE" id="PS00584">
    <property type="entry name" value="PFKB_KINASES_2"/>
    <property type="match status" value="1"/>
</dbReference>
<comment type="caution">
    <text evidence="5">The sequence shown here is derived from an EMBL/GenBank/DDBJ whole genome shotgun (WGS) entry which is preliminary data.</text>
</comment>
<evidence type="ECO:0000259" key="4">
    <source>
        <dbReference type="Pfam" id="PF00294"/>
    </source>
</evidence>
<gene>
    <name evidence="5" type="ORF">GCM10010982_22780</name>
</gene>
<evidence type="ECO:0000256" key="3">
    <source>
        <dbReference type="ARBA" id="ARBA00022777"/>
    </source>
</evidence>
<keyword evidence="3" id="KW-0418">Kinase</keyword>